<dbReference type="Proteomes" id="UP000235388">
    <property type="component" value="Unassembled WGS sequence"/>
</dbReference>
<dbReference type="AlphaFoldDB" id="A0A2N5S8R5"/>
<evidence type="ECO:0000313" key="1">
    <source>
        <dbReference type="EMBL" id="PLW09617.1"/>
    </source>
</evidence>
<dbReference type="EMBL" id="PGCJ01001096">
    <property type="protein sequence ID" value="PLW09617.1"/>
    <property type="molecule type" value="Genomic_DNA"/>
</dbReference>
<accession>A0A2N5S8R5</accession>
<gene>
    <name evidence="1" type="ORF">PCANC_24954</name>
</gene>
<protein>
    <submittedName>
        <fullName evidence="1">Uncharacterized protein</fullName>
    </submittedName>
</protein>
<organism evidence="1 2">
    <name type="scientific">Puccinia coronata f. sp. avenae</name>
    <dbReference type="NCBI Taxonomy" id="200324"/>
    <lineage>
        <taxon>Eukaryota</taxon>
        <taxon>Fungi</taxon>
        <taxon>Dikarya</taxon>
        <taxon>Basidiomycota</taxon>
        <taxon>Pucciniomycotina</taxon>
        <taxon>Pucciniomycetes</taxon>
        <taxon>Pucciniales</taxon>
        <taxon>Pucciniaceae</taxon>
        <taxon>Puccinia</taxon>
    </lineage>
</organism>
<keyword evidence="2" id="KW-1185">Reference proteome</keyword>
<evidence type="ECO:0000313" key="2">
    <source>
        <dbReference type="Proteomes" id="UP000235388"/>
    </source>
</evidence>
<reference evidence="1 2" key="1">
    <citation type="submission" date="2017-11" db="EMBL/GenBank/DDBJ databases">
        <title>De novo assembly and phasing of dikaryotic genomes from two isolates of Puccinia coronata f. sp. avenae, the causal agent of oat crown rust.</title>
        <authorList>
            <person name="Miller M.E."/>
            <person name="Zhang Y."/>
            <person name="Omidvar V."/>
            <person name="Sperschneider J."/>
            <person name="Schwessinger B."/>
            <person name="Raley C."/>
            <person name="Palmer J.M."/>
            <person name="Garnica D."/>
            <person name="Upadhyaya N."/>
            <person name="Rathjen J."/>
            <person name="Taylor J.M."/>
            <person name="Park R.F."/>
            <person name="Dodds P.N."/>
            <person name="Hirsch C.D."/>
            <person name="Kianian S.F."/>
            <person name="Figueroa M."/>
        </authorList>
    </citation>
    <scope>NUCLEOTIDE SEQUENCE [LARGE SCALE GENOMIC DNA]</scope>
    <source>
        <strain evidence="1">12NC29</strain>
    </source>
</reference>
<comment type="caution">
    <text evidence="1">The sequence shown here is derived from an EMBL/GenBank/DDBJ whole genome shotgun (WGS) entry which is preliminary data.</text>
</comment>
<sequence>MDHFSDSTFIGPIDTRVPLERRVAQLSKQLSSIQINNSDQRTDLDSLFDELNKIKSSFDNLANNIKDINSMKMLYTDFCQLKISFNNKLGRLQHSINSTREPPAVAAAGSLGSGTEHLLDTEQMRENRCRMNFKSSLAATGSLGPGSEHLLEM</sequence>
<proteinExistence type="predicted"/>
<name>A0A2N5S8R5_9BASI</name>